<dbReference type="EMBL" id="JAVRQU010000012">
    <property type="protein sequence ID" value="KAK5696777.1"/>
    <property type="molecule type" value="Genomic_DNA"/>
</dbReference>
<reference evidence="4" key="1">
    <citation type="submission" date="2023-08" db="EMBL/GenBank/DDBJ databases">
        <title>Black Yeasts Isolated from many extreme environments.</title>
        <authorList>
            <person name="Coleine C."/>
            <person name="Stajich J.E."/>
            <person name="Selbmann L."/>
        </authorList>
    </citation>
    <scope>NUCLEOTIDE SEQUENCE</scope>
    <source>
        <strain evidence="4">CCFEE 5810</strain>
    </source>
</reference>
<evidence type="ECO:0000256" key="3">
    <source>
        <dbReference type="ARBA" id="ARBA00023002"/>
    </source>
</evidence>
<comment type="caution">
    <text evidence="4">The sequence shown here is derived from an EMBL/GenBank/DDBJ whole genome shotgun (WGS) entry which is preliminary data.</text>
</comment>
<dbReference type="InterPro" id="IPR013785">
    <property type="entry name" value="Aldolase_TIM"/>
</dbReference>
<gene>
    <name evidence="4" type="ORF">LTR97_008081</name>
</gene>
<organism evidence="4 5">
    <name type="scientific">Elasticomyces elasticus</name>
    <dbReference type="NCBI Taxonomy" id="574655"/>
    <lineage>
        <taxon>Eukaryota</taxon>
        <taxon>Fungi</taxon>
        <taxon>Dikarya</taxon>
        <taxon>Ascomycota</taxon>
        <taxon>Pezizomycotina</taxon>
        <taxon>Dothideomycetes</taxon>
        <taxon>Dothideomycetidae</taxon>
        <taxon>Mycosphaerellales</taxon>
        <taxon>Teratosphaeriaceae</taxon>
        <taxon>Elasticomyces</taxon>
    </lineage>
</organism>
<evidence type="ECO:0008006" key="6">
    <source>
        <dbReference type="Google" id="ProtNLM"/>
    </source>
</evidence>
<dbReference type="AlphaFoldDB" id="A0AAN7W4I5"/>
<dbReference type="PANTHER" id="PTHR32332">
    <property type="entry name" value="2-NITROPROPANE DIOXYGENASE"/>
    <property type="match status" value="1"/>
</dbReference>
<proteinExistence type="predicted"/>
<protein>
    <recommendedName>
        <fullName evidence="6">Nitronate monooxygenase domain-containing protein</fullName>
    </recommendedName>
</protein>
<evidence type="ECO:0000313" key="4">
    <source>
        <dbReference type="EMBL" id="KAK5696777.1"/>
    </source>
</evidence>
<sequence>MSLLRTHYPWTKAPFLASAPMLGAATPALASSVSKAGGIGFLAGSANSDALDKDLQQVASILAQDRTAEANSSDILPIGLGFQLWGAKLSVAVSAVKKHLPAVVWLFAPSDERQLQEWSRELRLASQERTKIWIQVGTVHDAKRAVEMAAPDVLVLQGSDAGGHGLKRSASTVTLVPEVVDYLASKHGASIPVLAAGGIMDGRGVAGAIALGAAGAVMGTRFLAATEAGIAQGWQKELLKASDGGVSTGRSTLPDRLKQTVGWPEHFDGRALLNKGHEDEQAGLSDAENVALYKQELAQGDDAWGVHGRMVTYAGTGVGLVNEVKPAAEIVREVHMSARNAIQNALDFLRDSEPQSKL</sequence>
<dbReference type="InterPro" id="IPR004136">
    <property type="entry name" value="NMO"/>
</dbReference>
<dbReference type="Pfam" id="PF03060">
    <property type="entry name" value="NMO"/>
    <property type="match status" value="2"/>
</dbReference>
<keyword evidence="1" id="KW-0285">Flavoprotein</keyword>
<dbReference type="Gene3D" id="3.20.20.70">
    <property type="entry name" value="Aldolase class I"/>
    <property type="match status" value="1"/>
</dbReference>
<name>A0AAN7W4I5_9PEZI</name>
<dbReference type="CDD" id="cd04730">
    <property type="entry name" value="NPD_like"/>
    <property type="match status" value="1"/>
</dbReference>
<accession>A0AAN7W4I5</accession>
<dbReference type="GO" id="GO:0018580">
    <property type="term" value="F:nitronate monooxygenase activity"/>
    <property type="evidence" value="ECO:0007669"/>
    <property type="project" value="InterPro"/>
</dbReference>
<evidence type="ECO:0000256" key="1">
    <source>
        <dbReference type="ARBA" id="ARBA00022630"/>
    </source>
</evidence>
<evidence type="ECO:0000313" key="5">
    <source>
        <dbReference type="Proteomes" id="UP001310594"/>
    </source>
</evidence>
<keyword evidence="3" id="KW-0560">Oxidoreductase</keyword>
<keyword evidence="2" id="KW-0288">FMN</keyword>
<evidence type="ECO:0000256" key="2">
    <source>
        <dbReference type="ARBA" id="ARBA00022643"/>
    </source>
</evidence>
<dbReference type="SUPFAM" id="SSF51412">
    <property type="entry name" value="Inosine monophosphate dehydrogenase (IMPDH)"/>
    <property type="match status" value="1"/>
</dbReference>
<dbReference type="PANTHER" id="PTHR32332:SF34">
    <property type="entry name" value="2-NITROPROPANE DIOXYGENASE FAMILY, PUTATIVE-RELATED"/>
    <property type="match status" value="1"/>
</dbReference>
<dbReference type="Proteomes" id="UP001310594">
    <property type="component" value="Unassembled WGS sequence"/>
</dbReference>